<dbReference type="Gene3D" id="1.20.1250.20">
    <property type="entry name" value="MFS general substrate transporter like domains"/>
    <property type="match status" value="1"/>
</dbReference>
<feature type="domain" description="Major facilitator superfamily (MFS) profile" evidence="10">
    <location>
        <begin position="42"/>
        <end position="496"/>
    </location>
</feature>
<feature type="transmembrane region" description="Helical" evidence="9">
    <location>
        <begin position="170"/>
        <end position="190"/>
    </location>
</feature>
<proteinExistence type="inferred from homology"/>
<keyword evidence="4" id="KW-1003">Cell membrane</keyword>
<feature type="transmembrane region" description="Helical" evidence="9">
    <location>
        <begin position="335"/>
        <end position="352"/>
    </location>
</feature>
<sequence>MSASPETSSPEISSPEISPEMTTPAAGPQTGEAAIASPDYSVLKWLVMGTFIVILNETIMVNAIPRLMVEFSVGPRTAQWLTSAFMLTMAVVIPVTGWFLQRVTTRQALATAMTVFCAGTLLCAVAPTFAILLVGRVIQAAGTAVMMPLLMTTLMTIVHERDRGRIMGNVTLAMSVAPALGPAVSGVILHVASWRWMFGVVLPIAIAITVVGVRRLVNVGETRAGTVDWLSVVLSAFGFGPLVYGLSRLGGSTGAAYVPWLSIAVGAAAITLFVLRQLQLQRGGTPLLDLRALTHRTFTLALALMSIAFMAMLGSMILLPLYLQEVRGLSELQTGLLVMPGGLAMGLLGPRVGRLFDLYGGRPLILPGAVGVLVSLALLTQVGVDTSVWSILPAHVLLMVSLAAVFTPVFTLGLGALPPELYSHGSSLLGTLQQVAAATGTAVIIAVMAARETGLLDDGVNALEAQVGGMQWGFGVGAILAVVVVAIAVVMPGRLPEGSAEAGPAAH</sequence>
<dbReference type="Gene3D" id="1.20.1720.10">
    <property type="entry name" value="Multidrug resistance protein D"/>
    <property type="match status" value="1"/>
</dbReference>
<dbReference type="InterPro" id="IPR004638">
    <property type="entry name" value="EmrB-like"/>
</dbReference>
<evidence type="ECO:0000256" key="8">
    <source>
        <dbReference type="SAM" id="MobiDB-lite"/>
    </source>
</evidence>
<dbReference type="EMBL" id="CAEZXR010000145">
    <property type="protein sequence ID" value="CAB4708749.1"/>
    <property type="molecule type" value="Genomic_DNA"/>
</dbReference>
<dbReference type="PRINTS" id="PR01036">
    <property type="entry name" value="TCRTETB"/>
</dbReference>
<feature type="transmembrane region" description="Helical" evidence="9">
    <location>
        <begin position="298"/>
        <end position="323"/>
    </location>
</feature>
<dbReference type="AlphaFoldDB" id="A0A6J6QCW4"/>
<keyword evidence="3" id="KW-0813">Transport</keyword>
<evidence type="ECO:0000313" key="11">
    <source>
        <dbReference type="EMBL" id="CAB4708749.1"/>
    </source>
</evidence>
<evidence type="ECO:0000256" key="3">
    <source>
        <dbReference type="ARBA" id="ARBA00022448"/>
    </source>
</evidence>
<dbReference type="InterPro" id="IPR036259">
    <property type="entry name" value="MFS_trans_sf"/>
</dbReference>
<dbReference type="CDD" id="cd17503">
    <property type="entry name" value="MFS_LmrB_MDR_like"/>
    <property type="match status" value="1"/>
</dbReference>
<dbReference type="InterPro" id="IPR011701">
    <property type="entry name" value="MFS"/>
</dbReference>
<comment type="subcellular location">
    <subcellularLocation>
        <location evidence="1">Cell membrane</location>
        <topology evidence="1">Multi-pass membrane protein</topology>
    </subcellularLocation>
</comment>
<evidence type="ECO:0000256" key="9">
    <source>
        <dbReference type="SAM" id="Phobius"/>
    </source>
</evidence>
<evidence type="ECO:0000256" key="1">
    <source>
        <dbReference type="ARBA" id="ARBA00004651"/>
    </source>
</evidence>
<feature type="transmembrane region" description="Helical" evidence="9">
    <location>
        <begin position="258"/>
        <end position="278"/>
    </location>
</feature>
<protein>
    <submittedName>
        <fullName evidence="11">Unannotated protein</fullName>
    </submittedName>
</protein>
<feature type="transmembrane region" description="Helical" evidence="9">
    <location>
        <begin position="470"/>
        <end position="491"/>
    </location>
</feature>
<feature type="transmembrane region" description="Helical" evidence="9">
    <location>
        <begin position="229"/>
        <end position="246"/>
    </location>
</feature>
<organism evidence="11">
    <name type="scientific">freshwater metagenome</name>
    <dbReference type="NCBI Taxonomy" id="449393"/>
    <lineage>
        <taxon>unclassified sequences</taxon>
        <taxon>metagenomes</taxon>
        <taxon>ecological metagenomes</taxon>
    </lineage>
</organism>
<accession>A0A6J6QCW4</accession>
<evidence type="ECO:0000256" key="5">
    <source>
        <dbReference type="ARBA" id="ARBA00022692"/>
    </source>
</evidence>
<feature type="transmembrane region" description="Helical" evidence="9">
    <location>
        <begin position="396"/>
        <end position="417"/>
    </location>
</feature>
<evidence type="ECO:0000256" key="4">
    <source>
        <dbReference type="ARBA" id="ARBA00022475"/>
    </source>
</evidence>
<keyword evidence="6 9" id="KW-1133">Transmembrane helix</keyword>
<feature type="transmembrane region" description="Helical" evidence="9">
    <location>
        <begin position="364"/>
        <end position="384"/>
    </location>
</feature>
<evidence type="ECO:0000256" key="6">
    <source>
        <dbReference type="ARBA" id="ARBA00022989"/>
    </source>
</evidence>
<feature type="transmembrane region" description="Helical" evidence="9">
    <location>
        <begin position="429"/>
        <end position="450"/>
    </location>
</feature>
<dbReference type="GO" id="GO:0005886">
    <property type="term" value="C:plasma membrane"/>
    <property type="evidence" value="ECO:0007669"/>
    <property type="project" value="UniProtKB-SubCell"/>
</dbReference>
<dbReference type="Pfam" id="PF07690">
    <property type="entry name" value="MFS_1"/>
    <property type="match status" value="1"/>
</dbReference>
<feature type="transmembrane region" description="Helical" evidence="9">
    <location>
        <begin position="80"/>
        <end position="100"/>
    </location>
</feature>
<dbReference type="SUPFAM" id="SSF103473">
    <property type="entry name" value="MFS general substrate transporter"/>
    <property type="match status" value="1"/>
</dbReference>
<dbReference type="InterPro" id="IPR020846">
    <property type="entry name" value="MFS_dom"/>
</dbReference>
<name>A0A6J6QCW4_9ZZZZ</name>
<evidence type="ECO:0000256" key="2">
    <source>
        <dbReference type="ARBA" id="ARBA00008537"/>
    </source>
</evidence>
<feature type="transmembrane region" description="Helical" evidence="9">
    <location>
        <begin position="140"/>
        <end position="158"/>
    </location>
</feature>
<keyword evidence="5 9" id="KW-0812">Transmembrane</keyword>
<reference evidence="11" key="1">
    <citation type="submission" date="2020-05" db="EMBL/GenBank/DDBJ databases">
        <authorList>
            <person name="Chiriac C."/>
            <person name="Salcher M."/>
            <person name="Ghai R."/>
            <person name="Kavagutti S V."/>
        </authorList>
    </citation>
    <scope>NUCLEOTIDE SEQUENCE</scope>
</reference>
<dbReference type="PROSITE" id="PS50850">
    <property type="entry name" value="MFS"/>
    <property type="match status" value="1"/>
</dbReference>
<feature type="compositionally biased region" description="Low complexity" evidence="8">
    <location>
        <begin position="1"/>
        <end position="20"/>
    </location>
</feature>
<feature type="transmembrane region" description="Helical" evidence="9">
    <location>
        <begin position="45"/>
        <end position="68"/>
    </location>
</feature>
<gene>
    <name evidence="11" type="ORF">UFOPK2579_01326</name>
</gene>
<evidence type="ECO:0000259" key="10">
    <source>
        <dbReference type="PROSITE" id="PS50850"/>
    </source>
</evidence>
<dbReference type="GO" id="GO:0022857">
    <property type="term" value="F:transmembrane transporter activity"/>
    <property type="evidence" value="ECO:0007669"/>
    <property type="project" value="InterPro"/>
</dbReference>
<keyword evidence="7 9" id="KW-0472">Membrane</keyword>
<feature type="region of interest" description="Disordered" evidence="8">
    <location>
        <begin position="1"/>
        <end position="30"/>
    </location>
</feature>
<feature type="transmembrane region" description="Helical" evidence="9">
    <location>
        <begin position="112"/>
        <end position="134"/>
    </location>
</feature>
<evidence type="ECO:0000256" key="7">
    <source>
        <dbReference type="ARBA" id="ARBA00023136"/>
    </source>
</evidence>
<dbReference type="PANTHER" id="PTHR42718">
    <property type="entry name" value="MAJOR FACILITATOR SUPERFAMILY MULTIDRUG TRANSPORTER MFSC"/>
    <property type="match status" value="1"/>
</dbReference>
<comment type="similarity">
    <text evidence="2">Belongs to the major facilitator superfamily. EmrB family.</text>
</comment>
<dbReference type="NCBIfam" id="TIGR00711">
    <property type="entry name" value="efflux_EmrB"/>
    <property type="match status" value="1"/>
</dbReference>
<feature type="transmembrane region" description="Helical" evidence="9">
    <location>
        <begin position="196"/>
        <end position="217"/>
    </location>
</feature>
<dbReference type="PANTHER" id="PTHR42718:SF9">
    <property type="entry name" value="MAJOR FACILITATOR SUPERFAMILY MULTIDRUG TRANSPORTER MFSC"/>
    <property type="match status" value="1"/>
</dbReference>